<dbReference type="HOGENOM" id="CLU_593338_0_0_1"/>
<proteinExistence type="predicted"/>
<dbReference type="AlphaFoldDB" id="A0A0C3B1R7"/>
<feature type="compositionally biased region" description="Low complexity" evidence="1">
    <location>
        <begin position="208"/>
        <end position="229"/>
    </location>
</feature>
<feature type="region of interest" description="Disordered" evidence="1">
    <location>
        <begin position="307"/>
        <end position="332"/>
    </location>
</feature>
<organism evidence="3 4">
    <name type="scientific">Serendipita vermifera MAFF 305830</name>
    <dbReference type="NCBI Taxonomy" id="933852"/>
    <lineage>
        <taxon>Eukaryota</taxon>
        <taxon>Fungi</taxon>
        <taxon>Dikarya</taxon>
        <taxon>Basidiomycota</taxon>
        <taxon>Agaricomycotina</taxon>
        <taxon>Agaricomycetes</taxon>
        <taxon>Sebacinales</taxon>
        <taxon>Serendipitaceae</taxon>
        <taxon>Serendipita</taxon>
    </lineage>
</organism>
<evidence type="ECO:0000256" key="2">
    <source>
        <dbReference type="SAM" id="Phobius"/>
    </source>
</evidence>
<accession>A0A0C3B1R7</accession>
<evidence type="ECO:0000313" key="4">
    <source>
        <dbReference type="Proteomes" id="UP000054097"/>
    </source>
</evidence>
<evidence type="ECO:0000313" key="3">
    <source>
        <dbReference type="EMBL" id="KIM26114.1"/>
    </source>
</evidence>
<evidence type="ECO:0000256" key="1">
    <source>
        <dbReference type="SAM" id="MobiDB-lite"/>
    </source>
</evidence>
<reference evidence="4" key="2">
    <citation type="submission" date="2015-01" db="EMBL/GenBank/DDBJ databases">
        <title>Evolutionary Origins and Diversification of the Mycorrhizal Mutualists.</title>
        <authorList>
            <consortium name="DOE Joint Genome Institute"/>
            <consortium name="Mycorrhizal Genomics Consortium"/>
            <person name="Kohler A."/>
            <person name="Kuo A."/>
            <person name="Nagy L.G."/>
            <person name="Floudas D."/>
            <person name="Copeland A."/>
            <person name="Barry K.W."/>
            <person name="Cichocki N."/>
            <person name="Veneault-Fourrey C."/>
            <person name="LaButti K."/>
            <person name="Lindquist E.A."/>
            <person name="Lipzen A."/>
            <person name="Lundell T."/>
            <person name="Morin E."/>
            <person name="Murat C."/>
            <person name="Riley R."/>
            <person name="Ohm R."/>
            <person name="Sun H."/>
            <person name="Tunlid A."/>
            <person name="Henrissat B."/>
            <person name="Grigoriev I.V."/>
            <person name="Hibbett D.S."/>
            <person name="Martin F."/>
        </authorList>
    </citation>
    <scope>NUCLEOTIDE SEQUENCE [LARGE SCALE GENOMIC DNA]</scope>
    <source>
        <strain evidence="4">MAFF 305830</strain>
    </source>
</reference>
<gene>
    <name evidence="3" type="ORF">M408DRAFT_9985</name>
</gene>
<name>A0A0C3B1R7_SERVB</name>
<feature type="compositionally biased region" description="Low complexity" evidence="1">
    <location>
        <begin position="316"/>
        <end position="330"/>
    </location>
</feature>
<keyword evidence="2" id="KW-1133">Transmembrane helix</keyword>
<sequence>MTAPNTVLLKVHPCVLSTTAPLRREEIVSVVQALVPVPEHDTLFGAYTDAGFHLRIAIPDLFNHTMARIVRRCLIKALSSREGLGWLVFVEEVIMRSVSSWSYWPLYTGSNIQPGSTFSIRSQLNDVRYDDTMFATNYQQFYEGGHSWSGSPIISHNGTVTVNRGLNSNIGYIGIVIYYEPIANSHNETIEHFIKGINLNIPTPMQTQTSATLSSSTSATLAATSGSSTPSQDSEQPTVSIATKVGAAIGSIALVVLLVIAFILYRGQKKKTSTRHLEERDTSQISYQYDTLGRPPNEVPLVNRPFFIPSDPTNPVPSTRPTSPPSMTSTRPHDVPPLYRASSQSNALYVVPPTSFALTTFADANRDLISEDLEGRLSAAGYLPSDDPDNLTEEEWMTLHNVTKLEVMRLRSLFAARTRRTETVTTNAGVNRTQYPGETKELLSETRRQSSEIYSAAVQRP</sequence>
<reference evidence="3 4" key="1">
    <citation type="submission" date="2014-04" db="EMBL/GenBank/DDBJ databases">
        <authorList>
            <consortium name="DOE Joint Genome Institute"/>
            <person name="Kuo A."/>
            <person name="Zuccaro A."/>
            <person name="Kohler A."/>
            <person name="Nagy L.G."/>
            <person name="Floudas D."/>
            <person name="Copeland A."/>
            <person name="Barry K.W."/>
            <person name="Cichocki N."/>
            <person name="Veneault-Fourrey C."/>
            <person name="LaButti K."/>
            <person name="Lindquist E.A."/>
            <person name="Lipzen A."/>
            <person name="Lundell T."/>
            <person name="Morin E."/>
            <person name="Murat C."/>
            <person name="Sun H."/>
            <person name="Tunlid A."/>
            <person name="Henrissat B."/>
            <person name="Grigoriev I.V."/>
            <person name="Hibbett D.S."/>
            <person name="Martin F."/>
            <person name="Nordberg H.P."/>
            <person name="Cantor M.N."/>
            <person name="Hua S.X."/>
        </authorList>
    </citation>
    <scope>NUCLEOTIDE SEQUENCE [LARGE SCALE GENOMIC DNA]</scope>
    <source>
        <strain evidence="3 4">MAFF 305830</strain>
    </source>
</reference>
<protein>
    <submittedName>
        <fullName evidence="3">Uncharacterized protein</fullName>
    </submittedName>
</protein>
<feature type="transmembrane region" description="Helical" evidence="2">
    <location>
        <begin position="245"/>
        <end position="265"/>
    </location>
</feature>
<dbReference type="EMBL" id="KN824308">
    <property type="protein sequence ID" value="KIM26114.1"/>
    <property type="molecule type" value="Genomic_DNA"/>
</dbReference>
<feature type="compositionally biased region" description="Basic and acidic residues" evidence="1">
    <location>
        <begin position="438"/>
        <end position="450"/>
    </location>
</feature>
<dbReference type="Proteomes" id="UP000054097">
    <property type="component" value="Unassembled WGS sequence"/>
</dbReference>
<feature type="region of interest" description="Disordered" evidence="1">
    <location>
        <begin position="208"/>
        <end position="236"/>
    </location>
</feature>
<dbReference type="OrthoDB" id="3266524at2759"/>
<feature type="region of interest" description="Disordered" evidence="1">
    <location>
        <begin position="436"/>
        <end position="461"/>
    </location>
</feature>
<keyword evidence="2" id="KW-0472">Membrane</keyword>
<keyword evidence="2" id="KW-0812">Transmembrane</keyword>
<keyword evidence="4" id="KW-1185">Reference proteome</keyword>